<proteinExistence type="predicted"/>
<dbReference type="GO" id="GO:0016301">
    <property type="term" value="F:kinase activity"/>
    <property type="evidence" value="ECO:0007669"/>
    <property type="project" value="InterPro"/>
</dbReference>
<reference evidence="2" key="1">
    <citation type="submission" date="2016-11" db="EMBL/GenBank/DDBJ databases">
        <authorList>
            <person name="Jaros S."/>
            <person name="Januszkiewicz K."/>
            <person name="Wedrychowicz H."/>
        </authorList>
    </citation>
    <scope>NUCLEOTIDE SEQUENCE [LARGE SCALE GENOMIC DNA]</scope>
    <source>
        <strain evidence="2">Y48</strain>
    </source>
</reference>
<dbReference type="RefSeq" id="WP_071926413.1">
    <property type="nucleotide sequence ID" value="NZ_CP018082.1"/>
</dbReference>
<name>A0A1J0VMI3_9NOCA</name>
<feature type="domain" description="Fido" evidence="1">
    <location>
        <begin position="1"/>
        <end position="123"/>
    </location>
</feature>
<dbReference type="Proteomes" id="UP000183810">
    <property type="component" value="Chromosome"/>
</dbReference>
<dbReference type="Pfam" id="PF02661">
    <property type="entry name" value="Fic"/>
    <property type="match status" value="1"/>
</dbReference>
<sequence length="129" mass="13938">MIYLDLAEVVAIARAVNKTPHAVADIGLLAGAVQRPKATVFGEEAYPGVFLKAAALLHSIARNHALIDGNKRTAFVASVAMLRLNGYRVRPLPDEQEALMNRIATGDVDVAEIAKSLELWSERSPALHQ</sequence>
<evidence type="ECO:0000313" key="3">
    <source>
        <dbReference type="Proteomes" id="UP000183810"/>
    </source>
</evidence>
<evidence type="ECO:0000313" key="2">
    <source>
        <dbReference type="EMBL" id="APE33222.1"/>
    </source>
</evidence>
<dbReference type="PANTHER" id="PTHR39426">
    <property type="entry name" value="HOMOLOGY TO DEATH-ON-CURING PROTEIN OF PHAGE P1"/>
    <property type="match status" value="1"/>
</dbReference>
<dbReference type="EMBL" id="CP018082">
    <property type="protein sequence ID" value="APE33222.1"/>
    <property type="molecule type" value="Genomic_DNA"/>
</dbReference>
<dbReference type="AlphaFoldDB" id="A0A1J0VMI3"/>
<dbReference type="Gene3D" id="1.20.120.1870">
    <property type="entry name" value="Fic/DOC protein, Fido domain"/>
    <property type="match status" value="1"/>
</dbReference>
<dbReference type="OrthoDB" id="9802752at2"/>
<dbReference type="NCBIfam" id="TIGR01550">
    <property type="entry name" value="DOC_P1"/>
    <property type="match status" value="1"/>
</dbReference>
<dbReference type="PROSITE" id="PS51459">
    <property type="entry name" value="FIDO"/>
    <property type="match status" value="1"/>
</dbReference>
<dbReference type="KEGG" id="nsl:BOX37_03730"/>
<dbReference type="InterPro" id="IPR053737">
    <property type="entry name" value="Type_II_TA_Toxin"/>
</dbReference>
<dbReference type="PANTHER" id="PTHR39426:SF1">
    <property type="entry name" value="HOMOLOGY TO DEATH-ON-CURING PROTEIN OF PHAGE P1"/>
    <property type="match status" value="1"/>
</dbReference>
<dbReference type="SUPFAM" id="SSF140931">
    <property type="entry name" value="Fic-like"/>
    <property type="match status" value="1"/>
</dbReference>
<accession>A0A1J0VMI3</accession>
<dbReference type="InterPro" id="IPR036597">
    <property type="entry name" value="Fido-like_dom_sf"/>
</dbReference>
<gene>
    <name evidence="2" type="ORF">BOX37_03730</name>
</gene>
<evidence type="ECO:0000259" key="1">
    <source>
        <dbReference type="PROSITE" id="PS51459"/>
    </source>
</evidence>
<dbReference type="InterPro" id="IPR006440">
    <property type="entry name" value="Doc"/>
</dbReference>
<organism evidence="2 3">
    <name type="scientific">Nocardia mangyaensis</name>
    <dbReference type="NCBI Taxonomy" id="2213200"/>
    <lineage>
        <taxon>Bacteria</taxon>
        <taxon>Bacillati</taxon>
        <taxon>Actinomycetota</taxon>
        <taxon>Actinomycetes</taxon>
        <taxon>Mycobacteriales</taxon>
        <taxon>Nocardiaceae</taxon>
        <taxon>Nocardia</taxon>
    </lineage>
</organism>
<protein>
    <recommendedName>
        <fullName evidence="1">Fido domain-containing protein</fullName>
    </recommendedName>
</protein>
<dbReference type="InterPro" id="IPR003812">
    <property type="entry name" value="Fido"/>
</dbReference>
<keyword evidence="3" id="KW-1185">Reference proteome</keyword>